<evidence type="ECO:0000259" key="5">
    <source>
        <dbReference type="PROSITE" id="PS51784"/>
    </source>
</evidence>
<dbReference type="GO" id="GO:0046872">
    <property type="term" value="F:metal ion binding"/>
    <property type="evidence" value="ECO:0007669"/>
    <property type="project" value="UniProtKB-KW"/>
</dbReference>
<evidence type="ECO:0000256" key="2">
    <source>
        <dbReference type="ARBA" id="ARBA00022723"/>
    </source>
</evidence>
<evidence type="ECO:0000313" key="7">
    <source>
        <dbReference type="EMBL" id="SUE72582.1"/>
    </source>
</evidence>
<feature type="domain" description="ExoI C-terminal" evidence="6">
    <location>
        <begin position="342"/>
        <end position="461"/>
    </location>
</feature>
<evidence type="ECO:0000256" key="1">
    <source>
        <dbReference type="ARBA" id="ARBA00001946"/>
    </source>
</evidence>
<keyword evidence="7" id="KW-0269">Exonuclease</keyword>
<proteinExistence type="predicted"/>
<dbReference type="InterPro" id="IPR013620">
    <property type="entry name" value="Exonuc_1_SH3"/>
</dbReference>
<dbReference type="EMBL" id="UGUV01000003">
    <property type="protein sequence ID" value="SUE72582.1"/>
    <property type="molecule type" value="Genomic_DNA"/>
</dbReference>
<dbReference type="InterPro" id="IPR012337">
    <property type="entry name" value="RNaseH-like_sf"/>
</dbReference>
<evidence type="ECO:0000313" key="8">
    <source>
        <dbReference type="Proteomes" id="UP000255303"/>
    </source>
</evidence>
<dbReference type="Pfam" id="PF26016">
    <property type="entry name" value="ExoI_C"/>
    <property type="match status" value="1"/>
</dbReference>
<keyword evidence="7" id="KW-0540">Nuclease</keyword>
<protein>
    <submittedName>
        <fullName evidence="7">Exonuclease I</fullName>
        <ecNumber evidence="7">3.1.11.1</ecNumber>
    </submittedName>
</protein>
<dbReference type="InterPro" id="IPR058561">
    <property type="entry name" value="Exonuc_1_C"/>
</dbReference>
<evidence type="ECO:0000256" key="3">
    <source>
        <dbReference type="ARBA" id="ARBA00022801"/>
    </source>
</evidence>
<evidence type="ECO:0000256" key="4">
    <source>
        <dbReference type="ARBA" id="ARBA00022842"/>
    </source>
</evidence>
<dbReference type="GO" id="GO:0008310">
    <property type="term" value="F:single-stranded DNA 3'-5' DNA exonuclease activity"/>
    <property type="evidence" value="ECO:0007669"/>
    <property type="project" value="UniProtKB-EC"/>
</dbReference>
<gene>
    <name evidence="7" type="primary">sbcB_2</name>
    <name evidence="7" type="ORF">NCTC10692_04738</name>
</gene>
<dbReference type="RefSeq" id="WP_020307518.1">
    <property type="nucleotide sequence ID" value="NZ_FNZC01000027.1"/>
</dbReference>
<dbReference type="InterPro" id="IPR034747">
    <property type="entry name" value="EXOI_SH3"/>
</dbReference>
<comment type="cofactor">
    <cofactor evidence="1">
        <name>Mg(2+)</name>
        <dbReference type="ChEBI" id="CHEBI:18420"/>
    </cofactor>
</comment>
<dbReference type="PROSITE" id="PS51785">
    <property type="entry name" value="EXOI_C"/>
    <property type="match status" value="1"/>
</dbReference>
<dbReference type="InterPro" id="IPR038649">
    <property type="entry name" value="EXOI_SH3_sf"/>
</dbReference>
<name>A0A379PN96_ECTOL</name>
<accession>A0A379PN96</accession>
<dbReference type="PROSITE" id="PS51784">
    <property type="entry name" value="EXOI_SH3"/>
    <property type="match status" value="1"/>
</dbReference>
<feature type="domain" description="ExoI SH3-like" evidence="5">
    <location>
        <begin position="183"/>
        <end position="339"/>
    </location>
</feature>
<keyword evidence="2" id="KW-0479">Metal-binding</keyword>
<dbReference type="SUPFAM" id="SSF53098">
    <property type="entry name" value="Ribonuclease H-like"/>
    <property type="match status" value="1"/>
</dbReference>
<keyword evidence="4" id="KW-0460">Magnesium</keyword>
<organism evidence="7 8">
    <name type="scientific">Ectopseudomonas oleovorans</name>
    <name type="common">Pseudomonas oleovorans</name>
    <dbReference type="NCBI Taxonomy" id="301"/>
    <lineage>
        <taxon>Bacteria</taxon>
        <taxon>Pseudomonadati</taxon>
        <taxon>Pseudomonadota</taxon>
        <taxon>Gammaproteobacteria</taxon>
        <taxon>Pseudomonadales</taxon>
        <taxon>Pseudomonadaceae</taxon>
        <taxon>Ectopseudomonas</taxon>
    </lineage>
</organism>
<keyword evidence="3 7" id="KW-0378">Hydrolase</keyword>
<dbReference type="Gene3D" id="3.30.1520.20">
    <property type="entry name" value="Exonuclease ExoI, domain 2"/>
    <property type="match status" value="1"/>
</dbReference>
<evidence type="ECO:0000259" key="6">
    <source>
        <dbReference type="PROSITE" id="PS51785"/>
    </source>
</evidence>
<dbReference type="Proteomes" id="UP000255303">
    <property type="component" value="Unassembled WGS sequence"/>
</dbReference>
<dbReference type="GO" id="GO:0006281">
    <property type="term" value="P:DNA repair"/>
    <property type="evidence" value="ECO:0007669"/>
    <property type="project" value="InterPro"/>
</dbReference>
<dbReference type="Gene3D" id="1.20.1280.70">
    <property type="entry name" value="Exonuclease ExoI, domain 3"/>
    <property type="match status" value="1"/>
</dbReference>
<reference evidence="7 8" key="1">
    <citation type="submission" date="2018-06" db="EMBL/GenBank/DDBJ databases">
        <authorList>
            <consortium name="Pathogen Informatics"/>
            <person name="Doyle S."/>
        </authorList>
    </citation>
    <scope>NUCLEOTIDE SEQUENCE [LARGE SCALE GENOMIC DNA]</scope>
    <source>
        <strain evidence="7 8">NCTC10692</strain>
    </source>
</reference>
<sequence length="461" mass="50545">MQPIIHFYDAQYIGTPALGQLVAFDSLVCTESDIRRYSTRIRLRQDVSFSPQAIEQLDCYDQDLGAGETEYEWSRKAQSLFGSPATLHVGLGNTSSLDNYIRFALYRCLSTLPNTELPSGAYYLDLLTVSRALSLLRPETDPHKLPAQWNDQRRRNYVLGKYGDFSGAECVKEFAGSLAGANPGMFAHAIAHSSPGQIASLCGLIDGQVESLSTLKPVFICHEQLMAPNQFGVFLALGTDPQYRNIVYMIDLQCDLSELIEDAGESVARFIRSEAGEIHKPVVRVNFNRIPFVSPLGVVDRSTAARLGIDPTLIKSRVAQLQNQPELCLALLEVSGASGASLVADPDFQLYGAEYLAPDKALLSNLHQASPDEWGSLLIHAHDARITALGERLIRRCKPALLSKSEMQAWGAHCASRLLGRGEPSRLQATKDYCSNVAGCPANPLGMRTAAKHWLHTTGLE</sequence>
<dbReference type="AlphaFoldDB" id="A0A379PN96"/>
<dbReference type="Pfam" id="PF08411">
    <property type="entry name" value="ExoI_SH3"/>
    <property type="match status" value="1"/>
</dbReference>
<dbReference type="EC" id="3.1.11.1" evidence="7"/>